<comment type="function">
    <text evidence="1">General (non sugar-specific) component of the phosphoenolpyruvate-dependent sugar phosphotransferase system (sugar PTS). This major carbohydrate active-transport system catalyzes the phosphorylation of incoming sugar substrates concomitantly with their translocation across the cell membrane. The phosphoryl group from phosphoenolpyruvate (PEP) is transferred to the phosphoryl carrier protein HPr by enzyme I. Phospho-HPr then transfers it to the PTS EIIA domain.</text>
</comment>
<dbReference type="Pfam" id="PF00381">
    <property type="entry name" value="PTS-HPr"/>
    <property type="match status" value="1"/>
</dbReference>
<dbReference type="STRING" id="656519.Halsa_0140"/>
<dbReference type="Proteomes" id="UP000007434">
    <property type="component" value="Chromosome"/>
</dbReference>
<gene>
    <name evidence="7" type="ordered locus">Halsa_0140</name>
</gene>
<keyword evidence="5" id="KW-0598">Phosphotransferase system</keyword>
<organism evidence="7 8">
    <name type="scientific">Halanaerobium hydrogeniformans</name>
    <name type="common">Halanaerobium sp. (strain sapolanicus)</name>
    <dbReference type="NCBI Taxonomy" id="656519"/>
    <lineage>
        <taxon>Bacteria</taxon>
        <taxon>Bacillati</taxon>
        <taxon>Bacillota</taxon>
        <taxon>Clostridia</taxon>
        <taxon>Halanaerobiales</taxon>
        <taxon>Halanaerobiaceae</taxon>
        <taxon>Halanaerobium</taxon>
    </lineage>
</organism>
<evidence type="ECO:0000256" key="1">
    <source>
        <dbReference type="ARBA" id="ARBA00003681"/>
    </source>
</evidence>
<dbReference type="InterPro" id="IPR001020">
    <property type="entry name" value="PTS_HPr_His_P_site"/>
</dbReference>
<evidence type="ECO:0000256" key="2">
    <source>
        <dbReference type="ARBA" id="ARBA00004496"/>
    </source>
</evidence>
<dbReference type="KEGG" id="has:Halsa_0140"/>
<name>E4RNG2_HALHG</name>
<dbReference type="HOGENOM" id="CLU_136230_2_2_9"/>
<dbReference type="InterPro" id="IPR000032">
    <property type="entry name" value="HPr-like"/>
</dbReference>
<keyword evidence="8" id="KW-1185">Reference proteome</keyword>
<dbReference type="PROSITE" id="PS00369">
    <property type="entry name" value="PTS_HPR_HIS"/>
    <property type="match status" value="1"/>
</dbReference>
<evidence type="ECO:0000313" key="8">
    <source>
        <dbReference type="Proteomes" id="UP000007434"/>
    </source>
</evidence>
<dbReference type="EMBL" id="CP002304">
    <property type="protein sequence ID" value="ADQ13630.1"/>
    <property type="molecule type" value="Genomic_DNA"/>
</dbReference>
<dbReference type="InterPro" id="IPR035895">
    <property type="entry name" value="HPr-like_sf"/>
</dbReference>
<comment type="subcellular location">
    <subcellularLocation>
        <location evidence="2">Cytoplasm</location>
    </subcellularLocation>
</comment>
<evidence type="ECO:0000256" key="3">
    <source>
        <dbReference type="ARBA" id="ARBA00020422"/>
    </source>
</evidence>
<evidence type="ECO:0000259" key="6">
    <source>
        <dbReference type="PROSITE" id="PS51350"/>
    </source>
</evidence>
<dbReference type="InterPro" id="IPR002114">
    <property type="entry name" value="PTS_HPr_Ser_P_site"/>
</dbReference>
<dbReference type="PROSITE" id="PS00589">
    <property type="entry name" value="PTS_HPR_SER"/>
    <property type="match status" value="1"/>
</dbReference>
<evidence type="ECO:0000256" key="4">
    <source>
        <dbReference type="ARBA" id="ARBA00022490"/>
    </source>
</evidence>
<dbReference type="NCBIfam" id="TIGR01003">
    <property type="entry name" value="PTS_HPr_family"/>
    <property type="match status" value="1"/>
</dbReference>
<evidence type="ECO:0000256" key="5">
    <source>
        <dbReference type="ARBA" id="ARBA00022683"/>
    </source>
</evidence>
<dbReference type="GO" id="GO:0009401">
    <property type="term" value="P:phosphoenolpyruvate-dependent sugar phosphotransferase system"/>
    <property type="evidence" value="ECO:0007669"/>
    <property type="project" value="UniProtKB-KW"/>
</dbReference>
<sequence>MRVLEIKLENKSGLHARPASQFVSECQSFEAKIEVEKEGQTVNGKSIMSLMTLGASYGDSIKVKAEGKDEEIAVKKLKNLIKTFK</sequence>
<dbReference type="PANTHER" id="PTHR33705">
    <property type="entry name" value="PHOSPHOCARRIER PROTEIN HPR"/>
    <property type="match status" value="1"/>
</dbReference>
<dbReference type="PRINTS" id="PR00107">
    <property type="entry name" value="PHOSPHOCPHPR"/>
</dbReference>
<proteinExistence type="predicted"/>
<dbReference type="AlphaFoldDB" id="E4RNG2"/>
<feature type="domain" description="HPr" evidence="6">
    <location>
        <begin position="1"/>
        <end position="85"/>
    </location>
</feature>
<dbReference type="GO" id="GO:0005737">
    <property type="term" value="C:cytoplasm"/>
    <property type="evidence" value="ECO:0007669"/>
    <property type="project" value="UniProtKB-SubCell"/>
</dbReference>
<dbReference type="Gene3D" id="3.30.1340.10">
    <property type="entry name" value="HPr-like"/>
    <property type="match status" value="1"/>
</dbReference>
<evidence type="ECO:0000313" key="7">
    <source>
        <dbReference type="EMBL" id="ADQ13630.1"/>
    </source>
</evidence>
<accession>E4RNG2</accession>
<keyword evidence="4" id="KW-0963">Cytoplasm</keyword>
<reference evidence="7 8" key="1">
    <citation type="submission" date="2010-11" db="EMBL/GenBank/DDBJ databases">
        <title>Complete sequence of Halanaerobium sp. sapolanicus.</title>
        <authorList>
            <consortium name="US DOE Joint Genome Institute"/>
            <person name="Lucas S."/>
            <person name="Copeland A."/>
            <person name="Lapidus A."/>
            <person name="Cheng J.-F."/>
            <person name="Bruce D."/>
            <person name="Goodwin L."/>
            <person name="Pitluck S."/>
            <person name="Davenport K."/>
            <person name="Detter J.C."/>
            <person name="Han C."/>
            <person name="Tapia R."/>
            <person name="Land M."/>
            <person name="Hauser L."/>
            <person name="Jeffries C."/>
            <person name="Kyrpides N."/>
            <person name="Ivanova N."/>
            <person name="Mikhailova N."/>
            <person name="Begemann M.B."/>
            <person name="Mormile M.R."/>
            <person name="Wall J.D."/>
            <person name="Elias D.A."/>
            <person name="Woyke T."/>
        </authorList>
    </citation>
    <scope>NUCLEOTIDE SEQUENCE [LARGE SCALE GENOMIC DNA]</scope>
    <source>
        <strain evidence="8">sapolanicus</strain>
    </source>
</reference>
<dbReference type="InterPro" id="IPR050399">
    <property type="entry name" value="HPr"/>
</dbReference>
<protein>
    <recommendedName>
        <fullName evidence="3">Phosphocarrier protein HPr</fullName>
    </recommendedName>
</protein>
<dbReference type="RefSeq" id="WP_013404736.1">
    <property type="nucleotide sequence ID" value="NC_014654.1"/>
</dbReference>
<dbReference type="eggNOG" id="COG1925">
    <property type="taxonomic scope" value="Bacteria"/>
</dbReference>
<dbReference type="SUPFAM" id="SSF55594">
    <property type="entry name" value="HPr-like"/>
    <property type="match status" value="1"/>
</dbReference>
<reference evidence="7 8" key="2">
    <citation type="journal article" date="2011" name="J. Bacteriol.">
        <title>Complete Genome Sequence of the Haloalkaliphilic, Hydrogen Producing Halanaerobium hydrogenoformans.</title>
        <authorList>
            <person name="Brown S.D."/>
            <person name="Begemann M.B."/>
            <person name="Mormile M.R."/>
            <person name="Wall J.D."/>
            <person name="Han C.S."/>
            <person name="Goodwin L.A."/>
            <person name="Pitluck S."/>
            <person name="Land M.L."/>
            <person name="Hauser L.J."/>
            <person name="Elias D.A."/>
        </authorList>
    </citation>
    <scope>NUCLEOTIDE SEQUENCE [LARGE SCALE GENOMIC DNA]</scope>
    <source>
        <strain evidence="8">sapolanicus</strain>
    </source>
</reference>
<dbReference type="PROSITE" id="PS51350">
    <property type="entry name" value="PTS_HPR_DOM"/>
    <property type="match status" value="1"/>
</dbReference>
<dbReference type="CDD" id="cd00367">
    <property type="entry name" value="PTS-HPr_like"/>
    <property type="match status" value="1"/>
</dbReference>
<dbReference type="PANTHER" id="PTHR33705:SF2">
    <property type="entry name" value="PHOSPHOCARRIER PROTEIN NPR"/>
    <property type="match status" value="1"/>
</dbReference>